<evidence type="ECO:0000313" key="6">
    <source>
        <dbReference type="EMBL" id="UUX50375.1"/>
    </source>
</evidence>
<dbReference type="Pfam" id="PF00126">
    <property type="entry name" value="HTH_1"/>
    <property type="match status" value="1"/>
</dbReference>
<dbReference type="EMBL" id="CP102480">
    <property type="protein sequence ID" value="UUX50375.1"/>
    <property type="molecule type" value="Genomic_DNA"/>
</dbReference>
<evidence type="ECO:0000256" key="3">
    <source>
        <dbReference type="ARBA" id="ARBA00023125"/>
    </source>
</evidence>
<dbReference type="Gene3D" id="3.40.190.10">
    <property type="entry name" value="Periplasmic binding protein-like II"/>
    <property type="match status" value="2"/>
</dbReference>
<evidence type="ECO:0000256" key="4">
    <source>
        <dbReference type="ARBA" id="ARBA00023163"/>
    </source>
</evidence>
<dbReference type="InterPro" id="IPR036390">
    <property type="entry name" value="WH_DNA-bd_sf"/>
</dbReference>
<keyword evidence="2" id="KW-0805">Transcription regulation</keyword>
<dbReference type="PANTHER" id="PTHR30579:SF7">
    <property type="entry name" value="HTH-TYPE TRANSCRIPTIONAL REGULATOR LRHA-RELATED"/>
    <property type="match status" value="1"/>
</dbReference>
<feature type="domain" description="HTH lysR-type" evidence="5">
    <location>
        <begin position="3"/>
        <end position="60"/>
    </location>
</feature>
<reference evidence="6" key="1">
    <citation type="submission" date="2022-08" db="EMBL/GenBank/DDBJ databases">
        <title>Nisaea acidiphila sp. nov., isolated from a marine algal debris and emended description of the genus Nisaea Urios et al. 2008.</title>
        <authorList>
            <person name="Kwon K."/>
        </authorList>
    </citation>
    <scope>NUCLEOTIDE SEQUENCE</scope>
    <source>
        <strain evidence="6">MEBiC11861</strain>
    </source>
</reference>
<sequence length="285" mass="30414">MLPSYEQLRAFVEIAEAGNLTLAADRLNRTQSAISVQLKKLETAIGVTLFERGARGMDLSVNGRKFLPAARRALTELERAGRLFEVPLAGRLRVGIPDDFVGELLERALAEFAARNPEVETVVASSCASRYPDLVRAGELDLAVCSGPGDVPGDFLMSEPTVWCCREGMAPDPAVPVPLALLDRSCWWPRIPVEALDAIGRSWRKAYLGASFESLISAIRSGLAIGVLPSSCIGPGLAVLGQEEGFPLLPVSNRSILIGERAPKALASAMSGAIRNAWHGSAKAV</sequence>
<dbReference type="PROSITE" id="PS50931">
    <property type="entry name" value="HTH_LYSR"/>
    <property type="match status" value="1"/>
</dbReference>
<dbReference type="InterPro" id="IPR000847">
    <property type="entry name" value="LysR_HTH_N"/>
</dbReference>
<dbReference type="InterPro" id="IPR005119">
    <property type="entry name" value="LysR_subst-bd"/>
</dbReference>
<keyword evidence="7" id="KW-1185">Reference proteome</keyword>
<dbReference type="Pfam" id="PF03466">
    <property type="entry name" value="LysR_substrate"/>
    <property type="match status" value="1"/>
</dbReference>
<protein>
    <submittedName>
        <fullName evidence="6">LysR family transcriptional regulator</fullName>
    </submittedName>
</protein>
<dbReference type="PANTHER" id="PTHR30579">
    <property type="entry name" value="TRANSCRIPTIONAL REGULATOR"/>
    <property type="match status" value="1"/>
</dbReference>
<dbReference type="SUPFAM" id="SSF46785">
    <property type="entry name" value="Winged helix' DNA-binding domain"/>
    <property type="match status" value="1"/>
</dbReference>
<dbReference type="InterPro" id="IPR036388">
    <property type="entry name" value="WH-like_DNA-bd_sf"/>
</dbReference>
<comment type="similarity">
    <text evidence="1">Belongs to the LysR transcriptional regulatory family.</text>
</comment>
<dbReference type="GO" id="GO:0003700">
    <property type="term" value="F:DNA-binding transcription factor activity"/>
    <property type="evidence" value="ECO:0007669"/>
    <property type="project" value="InterPro"/>
</dbReference>
<keyword evidence="4" id="KW-0804">Transcription</keyword>
<keyword evidence="3" id="KW-0238">DNA-binding</keyword>
<dbReference type="PRINTS" id="PR00039">
    <property type="entry name" value="HTHLYSR"/>
</dbReference>
<evidence type="ECO:0000256" key="1">
    <source>
        <dbReference type="ARBA" id="ARBA00009437"/>
    </source>
</evidence>
<evidence type="ECO:0000256" key="2">
    <source>
        <dbReference type="ARBA" id="ARBA00023015"/>
    </source>
</evidence>
<dbReference type="FunFam" id="1.10.10.10:FF:000001">
    <property type="entry name" value="LysR family transcriptional regulator"/>
    <property type="match status" value="1"/>
</dbReference>
<dbReference type="GO" id="GO:0003677">
    <property type="term" value="F:DNA binding"/>
    <property type="evidence" value="ECO:0007669"/>
    <property type="project" value="UniProtKB-KW"/>
</dbReference>
<evidence type="ECO:0000313" key="7">
    <source>
        <dbReference type="Proteomes" id="UP001060336"/>
    </source>
</evidence>
<evidence type="ECO:0000259" key="5">
    <source>
        <dbReference type="PROSITE" id="PS50931"/>
    </source>
</evidence>
<dbReference type="AlphaFoldDB" id="A0A9J7ASW2"/>
<organism evidence="6 7">
    <name type="scientific">Nisaea acidiphila</name>
    <dbReference type="NCBI Taxonomy" id="1862145"/>
    <lineage>
        <taxon>Bacteria</taxon>
        <taxon>Pseudomonadati</taxon>
        <taxon>Pseudomonadota</taxon>
        <taxon>Alphaproteobacteria</taxon>
        <taxon>Rhodospirillales</taxon>
        <taxon>Thalassobaculaceae</taxon>
        <taxon>Nisaea</taxon>
    </lineage>
</organism>
<dbReference type="KEGG" id="naci:NUH88_01495"/>
<dbReference type="InterPro" id="IPR050176">
    <property type="entry name" value="LTTR"/>
</dbReference>
<proteinExistence type="inferred from homology"/>
<name>A0A9J7ASW2_9PROT</name>
<dbReference type="Gene3D" id="1.10.10.10">
    <property type="entry name" value="Winged helix-like DNA-binding domain superfamily/Winged helix DNA-binding domain"/>
    <property type="match status" value="1"/>
</dbReference>
<dbReference type="RefSeq" id="WP_257769535.1">
    <property type="nucleotide sequence ID" value="NZ_CP102480.1"/>
</dbReference>
<gene>
    <name evidence="6" type="ORF">NUH88_01495</name>
</gene>
<dbReference type="SUPFAM" id="SSF53850">
    <property type="entry name" value="Periplasmic binding protein-like II"/>
    <property type="match status" value="1"/>
</dbReference>
<dbReference type="Proteomes" id="UP001060336">
    <property type="component" value="Chromosome"/>
</dbReference>
<accession>A0A9J7ASW2</accession>